<evidence type="ECO:0000256" key="7">
    <source>
        <dbReference type="ARBA" id="ARBA00023242"/>
    </source>
</evidence>
<dbReference type="STRING" id="93759.A0A1R3J142"/>
<dbReference type="PANTHER" id="PTHR13620:SF109">
    <property type="entry name" value="3'-5' EXONUCLEASE"/>
    <property type="match status" value="1"/>
</dbReference>
<keyword evidence="7" id="KW-0539">Nucleus</keyword>
<dbReference type="InterPro" id="IPR036397">
    <property type="entry name" value="RNaseH_sf"/>
</dbReference>
<dbReference type="SMART" id="SM00474">
    <property type="entry name" value="35EXOc"/>
    <property type="match status" value="1"/>
</dbReference>
<dbReference type="CDD" id="cd06141">
    <property type="entry name" value="WRN_exo"/>
    <property type="match status" value="1"/>
</dbReference>
<reference evidence="13" key="1">
    <citation type="submission" date="2013-09" db="EMBL/GenBank/DDBJ databases">
        <title>Corchorus olitorius genome sequencing.</title>
        <authorList>
            <person name="Alam M."/>
            <person name="Haque M.S."/>
            <person name="Islam M.S."/>
            <person name="Emdad E.M."/>
            <person name="Islam M.M."/>
            <person name="Ahmed B."/>
            <person name="Halim A."/>
            <person name="Hossen Q.M.M."/>
            <person name="Hossain M.Z."/>
            <person name="Ahmed R."/>
            <person name="Khan M.M."/>
            <person name="Islam R."/>
            <person name="Rashid M.M."/>
            <person name="Khan S.A."/>
            <person name="Rahman M.S."/>
            <person name="Alam M."/>
            <person name="Yahiya A.S."/>
            <person name="Khan M.S."/>
            <person name="Azam M.S."/>
            <person name="Haque T."/>
            <person name="Lashkar M.Z.H."/>
            <person name="Akhand A.I."/>
            <person name="Morshed G."/>
            <person name="Roy S."/>
            <person name="Uddin K.S."/>
            <person name="Rabeya T."/>
            <person name="Hossain A.S."/>
            <person name="Chowdhury A."/>
            <person name="Snigdha A.R."/>
            <person name="Mortoza M.S."/>
            <person name="Matin S.A."/>
            <person name="Hoque S.M.E."/>
            <person name="Islam M.K."/>
            <person name="Roy D.K."/>
            <person name="Haider R."/>
            <person name="Moosa M.M."/>
            <person name="Elias S.M."/>
            <person name="Hasan A.M."/>
            <person name="Jahan S."/>
            <person name="Shafiuddin M."/>
            <person name="Mahmood N."/>
            <person name="Shommy N.S."/>
        </authorList>
    </citation>
    <scope>NUCLEOTIDE SEQUENCE [LARGE SCALE GENOMIC DNA]</scope>
    <source>
        <strain evidence="13">cv. O-4</strain>
    </source>
</reference>
<evidence type="ECO:0000256" key="9">
    <source>
        <dbReference type="ARBA" id="ARBA00042761"/>
    </source>
</evidence>
<dbReference type="GO" id="GO:0005634">
    <property type="term" value="C:nucleus"/>
    <property type="evidence" value="ECO:0007669"/>
    <property type="project" value="UniProtKB-SubCell"/>
</dbReference>
<accession>A0A1R3J142</accession>
<keyword evidence="13" id="KW-1185">Reference proteome</keyword>
<feature type="region of interest" description="Disordered" evidence="10">
    <location>
        <begin position="22"/>
        <end position="69"/>
    </location>
</feature>
<dbReference type="GO" id="GO:0006139">
    <property type="term" value="P:nucleobase-containing compound metabolic process"/>
    <property type="evidence" value="ECO:0007669"/>
    <property type="project" value="InterPro"/>
</dbReference>
<keyword evidence="5" id="KW-0269">Exonuclease</keyword>
<evidence type="ECO:0000256" key="10">
    <source>
        <dbReference type="SAM" id="MobiDB-lite"/>
    </source>
</evidence>
<keyword evidence="3" id="KW-0479">Metal-binding</keyword>
<dbReference type="GO" id="GO:0046872">
    <property type="term" value="F:metal ion binding"/>
    <property type="evidence" value="ECO:0007669"/>
    <property type="project" value="UniProtKB-KW"/>
</dbReference>
<dbReference type="SUPFAM" id="SSF53098">
    <property type="entry name" value="Ribonuclease H-like"/>
    <property type="match status" value="1"/>
</dbReference>
<dbReference type="PANTHER" id="PTHR13620">
    <property type="entry name" value="3-5 EXONUCLEASE"/>
    <property type="match status" value="1"/>
</dbReference>
<evidence type="ECO:0000256" key="8">
    <source>
        <dbReference type="ARBA" id="ARBA00040531"/>
    </source>
</evidence>
<sequence length="361" mass="40771">MQSEENNKLDWDQNFTEEVIQSMDAIEASLQPSSSSSSSSIVKKRRFTEESTPKTRRRLPDSIVSPRPSPPFSLSCCRADSKLRYPPLRFGGEILYSRTTDEVEKAAGQLLKILEMKKKEMGQVAVGFDIEWKPTFRRGVLPSKAAVMQICLDTNYCYVMHIFHSGIPPSLRFLLEDSTVIKVGVAIGGDAVKVFSDYNVSVKAVEDLSDLANQKLNRDRRHWGLASLTETLVCKESFWINNYVQESRVLVPICLTYGSYLSHSSFDVRLNISLGKYIKVSVLQLPKPNKIRLGNWELYPLSKEQLRYAATDAFASWHLHQVLKHLPDVVKDTADTRNEIVPADTRTESVPADTRNESVPA</sequence>
<keyword evidence="4" id="KW-0378">Hydrolase</keyword>
<organism evidence="12 13">
    <name type="scientific">Corchorus olitorius</name>
    <dbReference type="NCBI Taxonomy" id="93759"/>
    <lineage>
        <taxon>Eukaryota</taxon>
        <taxon>Viridiplantae</taxon>
        <taxon>Streptophyta</taxon>
        <taxon>Embryophyta</taxon>
        <taxon>Tracheophyta</taxon>
        <taxon>Spermatophyta</taxon>
        <taxon>Magnoliopsida</taxon>
        <taxon>eudicotyledons</taxon>
        <taxon>Gunneridae</taxon>
        <taxon>Pentapetalae</taxon>
        <taxon>rosids</taxon>
        <taxon>malvids</taxon>
        <taxon>Malvales</taxon>
        <taxon>Malvaceae</taxon>
        <taxon>Grewioideae</taxon>
        <taxon>Apeibeae</taxon>
        <taxon>Corchorus</taxon>
    </lineage>
</organism>
<evidence type="ECO:0000256" key="4">
    <source>
        <dbReference type="ARBA" id="ARBA00022801"/>
    </source>
</evidence>
<evidence type="ECO:0000256" key="6">
    <source>
        <dbReference type="ARBA" id="ARBA00022842"/>
    </source>
</evidence>
<protein>
    <recommendedName>
        <fullName evidence="8">3'-5' exonuclease</fullName>
    </recommendedName>
    <alternativeName>
        <fullName evidence="9">Werner Syndrome-like exonuclease</fullName>
    </alternativeName>
</protein>
<comment type="caution">
    <text evidence="12">The sequence shown here is derived from an EMBL/GenBank/DDBJ whole genome shotgun (WGS) entry which is preliminary data.</text>
</comment>
<evidence type="ECO:0000256" key="3">
    <source>
        <dbReference type="ARBA" id="ARBA00022723"/>
    </source>
</evidence>
<name>A0A1R3J142_9ROSI</name>
<keyword evidence="2" id="KW-0540">Nuclease</keyword>
<dbReference type="InterPro" id="IPR012337">
    <property type="entry name" value="RNaseH-like_sf"/>
</dbReference>
<dbReference type="Gene3D" id="3.30.420.10">
    <property type="entry name" value="Ribonuclease H-like superfamily/Ribonuclease H"/>
    <property type="match status" value="1"/>
</dbReference>
<dbReference type="OrthoDB" id="1920326at2759"/>
<dbReference type="EMBL" id="AWUE01017051">
    <property type="protein sequence ID" value="OMO88545.1"/>
    <property type="molecule type" value="Genomic_DNA"/>
</dbReference>
<dbReference type="InterPro" id="IPR051132">
    <property type="entry name" value="3-5_Exonuclease_domain"/>
</dbReference>
<feature type="region of interest" description="Disordered" evidence="10">
    <location>
        <begin position="338"/>
        <end position="361"/>
    </location>
</feature>
<dbReference type="InterPro" id="IPR002562">
    <property type="entry name" value="3'-5'_exonuclease_dom"/>
</dbReference>
<evidence type="ECO:0000256" key="2">
    <source>
        <dbReference type="ARBA" id="ARBA00022722"/>
    </source>
</evidence>
<dbReference type="Proteomes" id="UP000187203">
    <property type="component" value="Unassembled WGS sequence"/>
</dbReference>
<dbReference type="GO" id="GO:0003676">
    <property type="term" value="F:nucleic acid binding"/>
    <property type="evidence" value="ECO:0007669"/>
    <property type="project" value="InterPro"/>
</dbReference>
<gene>
    <name evidence="12" type="ORF">COLO4_20229</name>
</gene>
<evidence type="ECO:0000256" key="1">
    <source>
        <dbReference type="ARBA" id="ARBA00004123"/>
    </source>
</evidence>
<dbReference type="Pfam" id="PF01612">
    <property type="entry name" value="DNA_pol_A_exo1"/>
    <property type="match status" value="1"/>
</dbReference>
<comment type="subcellular location">
    <subcellularLocation>
        <location evidence="1">Nucleus</location>
    </subcellularLocation>
</comment>
<proteinExistence type="predicted"/>
<evidence type="ECO:0000313" key="13">
    <source>
        <dbReference type="Proteomes" id="UP000187203"/>
    </source>
</evidence>
<evidence type="ECO:0000259" key="11">
    <source>
        <dbReference type="SMART" id="SM00474"/>
    </source>
</evidence>
<dbReference type="AlphaFoldDB" id="A0A1R3J142"/>
<evidence type="ECO:0000256" key="5">
    <source>
        <dbReference type="ARBA" id="ARBA00022839"/>
    </source>
</evidence>
<dbReference type="GO" id="GO:0008408">
    <property type="term" value="F:3'-5' exonuclease activity"/>
    <property type="evidence" value="ECO:0007669"/>
    <property type="project" value="InterPro"/>
</dbReference>
<evidence type="ECO:0000313" key="12">
    <source>
        <dbReference type="EMBL" id="OMO88545.1"/>
    </source>
</evidence>
<feature type="domain" description="3'-5' exonuclease" evidence="11">
    <location>
        <begin position="101"/>
        <end position="328"/>
    </location>
</feature>
<keyword evidence="6" id="KW-0460">Magnesium</keyword>